<sequence length="38" mass="4223">MMAHSKECLDAGCQDLPLTVMVRFNRLKGGRIYVKIAG</sequence>
<name>A0A098AX05_DESHA</name>
<evidence type="ECO:0000313" key="1">
    <source>
        <dbReference type="EMBL" id="CDX01169.1"/>
    </source>
</evidence>
<dbReference type="AlphaFoldDB" id="A0A098AX05"/>
<dbReference type="EMBL" id="LK996017">
    <property type="protein sequence ID" value="CDX01169.1"/>
    <property type="molecule type" value="Genomic_DNA"/>
</dbReference>
<protein>
    <submittedName>
        <fullName evidence="1">Uncharacterized protein</fullName>
    </submittedName>
</protein>
<reference evidence="1" key="1">
    <citation type="submission" date="2014-07" db="EMBL/GenBank/DDBJ databases">
        <authorList>
            <person name="Hornung V.Bastian."/>
        </authorList>
    </citation>
    <scope>NUCLEOTIDE SEQUENCE</scope>
    <source>
        <strain evidence="1">PCE-S</strain>
    </source>
</reference>
<gene>
    <name evidence="1" type="ORF">DPCES_1282</name>
</gene>
<accession>A0A098AX05</accession>
<organism evidence="1">
    <name type="scientific">Desulfitobacterium hafniense</name>
    <name type="common">Desulfitobacterium frappieri</name>
    <dbReference type="NCBI Taxonomy" id="49338"/>
    <lineage>
        <taxon>Bacteria</taxon>
        <taxon>Bacillati</taxon>
        <taxon>Bacillota</taxon>
        <taxon>Clostridia</taxon>
        <taxon>Eubacteriales</taxon>
        <taxon>Desulfitobacteriaceae</taxon>
        <taxon>Desulfitobacterium</taxon>
    </lineage>
</organism>
<proteinExistence type="predicted"/>